<organism evidence="1 2">
    <name type="scientific">Ditylenchus dipsaci</name>
    <dbReference type="NCBI Taxonomy" id="166011"/>
    <lineage>
        <taxon>Eukaryota</taxon>
        <taxon>Metazoa</taxon>
        <taxon>Ecdysozoa</taxon>
        <taxon>Nematoda</taxon>
        <taxon>Chromadorea</taxon>
        <taxon>Rhabditida</taxon>
        <taxon>Tylenchina</taxon>
        <taxon>Tylenchomorpha</taxon>
        <taxon>Sphaerularioidea</taxon>
        <taxon>Anguinidae</taxon>
        <taxon>Anguininae</taxon>
        <taxon>Ditylenchus</taxon>
    </lineage>
</organism>
<reference evidence="2" key="1">
    <citation type="submission" date="2022-11" db="UniProtKB">
        <authorList>
            <consortium name="WormBaseParasite"/>
        </authorList>
    </citation>
    <scope>IDENTIFICATION</scope>
</reference>
<evidence type="ECO:0000313" key="2">
    <source>
        <dbReference type="WBParaSite" id="jg6281"/>
    </source>
</evidence>
<dbReference type="AlphaFoldDB" id="A0A915EH53"/>
<accession>A0A915EH53</accession>
<dbReference type="WBParaSite" id="jg6281">
    <property type="protein sequence ID" value="jg6281"/>
    <property type="gene ID" value="jg6281"/>
</dbReference>
<protein>
    <submittedName>
        <fullName evidence="2">Uncharacterized protein</fullName>
    </submittedName>
</protein>
<dbReference type="Proteomes" id="UP000887574">
    <property type="component" value="Unplaced"/>
</dbReference>
<sequence>MKNFYASEWLKLLSYVVTSCPNLKNLDVRVGLHESSPSASKVVCDRLFTAMRAMMDLFNAYVDDYELDEIQSSGHELFRMGVDKPA</sequence>
<keyword evidence="1" id="KW-1185">Reference proteome</keyword>
<proteinExistence type="predicted"/>
<name>A0A915EH53_9BILA</name>
<evidence type="ECO:0000313" key="1">
    <source>
        <dbReference type="Proteomes" id="UP000887574"/>
    </source>
</evidence>